<reference evidence="2" key="1">
    <citation type="journal article" date="2022" name="Mol. Ecol. Resour.">
        <title>The genomes of chicory, endive, great burdock and yacon provide insights into Asteraceae palaeo-polyploidization history and plant inulin production.</title>
        <authorList>
            <person name="Fan W."/>
            <person name="Wang S."/>
            <person name="Wang H."/>
            <person name="Wang A."/>
            <person name="Jiang F."/>
            <person name="Liu H."/>
            <person name="Zhao H."/>
            <person name="Xu D."/>
            <person name="Zhang Y."/>
        </authorList>
    </citation>
    <scope>NUCLEOTIDE SEQUENCE [LARGE SCALE GENOMIC DNA]</scope>
    <source>
        <strain evidence="2">cv. Punajuju</strain>
    </source>
</reference>
<gene>
    <name evidence="1" type="ORF">L2E82_06165</name>
</gene>
<keyword evidence="2" id="KW-1185">Reference proteome</keyword>
<dbReference type="Proteomes" id="UP001055811">
    <property type="component" value="Linkage Group LG01"/>
</dbReference>
<protein>
    <submittedName>
        <fullName evidence="1">Uncharacterized protein</fullName>
    </submittedName>
</protein>
<dbReference type="EMBL" id="CM042009">
    <property type="protein sequence ID" value="KAI3792290.1"/>
    <property type="molecule type" value="Genomic_DNA"/>
</dbReference>
<name>A0ACB9HAS9_CICIN</name>
<reference evidence="1 2" key="2">
    <citation type="journal article" date="2022" name="Mol. Ecol. Resour.">
        <title>The genomes of chicory, endive, great burdock and yacon provide insights into Asteraceae paleo-polyploidization history and plant inulin production.</title>
        <authorList>
            <person name="Fan W."/>
            <person name="Wang S."/>
            <person name="Wang H."/>
            <person name="Wang A."/>
            <person name="Jiang F."/>
            <person name="Liu H."/>
            <person name="Zhao H."/>
            <person name="Xu D."/>
            <person name="Zhang Y."/>
        </authorList>
    </citation>
    <scope>NUCLEOTIDE SEQUENCE [LARGE SCALE GENOMIC DNA]</scope>
    <source>
        <strain evidence="2">cv. Punajuju</strain>
        <tissue evidence="1">Leaves</tissue>
    </source>
</reference>
<organism evidence="1 2">
    <name type="scientific">Cichorium intybus</name>
    <name type="common">Chicory</name>
    <dbReference type="NCBI Taxonomy" id="13427"/>
    <lineage>
        <taxon>Eukaryota</taxon>
        <taxon>Viridiplantae</taxon>
        <taxon>Streptophyta</taxon>
        <taxon>Embryophyta</taxon>
        <taxon>Tracheophyta</taxon>
        <taxon>Spermatophyta</taxon>
        <taxon>Magnoliopsida</taxon>
        <taxon>eudicotyledons</taxon>
        <taxon>Gunneridae</taxon>
        <taxon>Pentapetalae</taxon>
        <taxon>asterids</taxon>
        <taxon>campanulids</taxon>
        <taxon>Asterales</taxon>
        <taxon>Asteraceae</taxon>
        <taxon>Cichorioideae</taxon>
        <taxon>Cichorieae</taxon>
        <taxon>Cichoriinae</taxon>
        <taxon>Cichorium</taxon>
    </lineage>
</organism>
<accession>A0ACB9HAS9</accession>
<comment type="caution">
    <text evidence="1">The sequence shown here is derived from an EMBL/GenBank/DDBJ whole genome shotgun (WGS) entry which is preliminary data.</text>
</comment>
<sequence length="77" mass="8713">MRWGRGNGGERERINGGERKRGDVEEGGEGGDLRVFKKALNVQLILLLPVLEIISFKIMWTGHESLEEIMLKVLSHL</sequence>
<evidence type="ECO:0000313" key="1">
    <source>
        <dbReference type="EMBL" id="KAI3792290.1"/>
    </source>
</evidence>
<proteinExistence type="predicted"/>
<evidence type="ECO:0000313" key="2">
    <source>
        <dbReference type="Proteomes" id="UP001055811"/>
    </source>
</evidence>